<dbReference type="PANTHER" id="PTHR30093:SF2">
    <property type="entry name" value="TYPE II SECRETION SYSTEM PROTEIN H"/>
    <property type="match status" value="1"/>
</dbReference>
<evidence type="ECO:0000313" key="3">
    <source>
        <dbReference type="Proteomes" id="UP000315700"/>
    </source>
</evidence>
<dbReference type="NCBIfam" id="TIGR04294">
    <property type="entry name" value="pre_pil_HX9DG"/>
    <property type="match status" value="1"/>
</dbReference>
<dbReference type="Proteomes" id="UP000315700">
    <property type="component" value="Chromosome"/>
</dbReference>
<dbReference type="EMBL" id="CP036271">
    <property type="protein sequence ID" value="QDT54234.1"/>
    <property type="molecule type" value="Genomic_DNA"/>
</dbReference>
<accession>A0A517SDM7</accession>
<dbReference type="PANTHER" id="PTHR30093">
    <property type="entry name" value="GENERAL SECRETION PATHWAY PROTEIN G"/>
    <property type="match status" value="1"/>
</dbReference>
<proteinExistence type="predicted"/>
<evidence type="ECO:0000313" key="2">
    <source>
        <dbReference type="EMBL" id="QDT54234.1"/>
    </source>
</evidence>
<feature type="domain" description="DUF1559" evidence="1">
    <location>
        <begin position="1"/>
        <end position="261"/>
    </location>
</feature>
<dbReference type="RefSeq" id="WP_145030099.1">
    <property type="nucleotide sequence ID" value="NZ_CP036271.1"/>
</dbReference>
<protein>
    <recommendedName>
        <fullName evidence="1">DUF1559 domain-containing protein</fullName>
    </recommendedName>
</protein>
<reference evidence="2 3" key="1">
    <citation type="submission" date="2019-02" db="EMBL/GenBank/DDBJ databases">
        <title>Deep-cultivation of Planctomycetes and their phenomic and genomic characterization uncovers novel biology.</title>
        <authorList>
            <person name="Wiegand S."/>
            <person name="Jogler M."/>
            <person name="Boedeker C."/>
            <person name="Pinto D."/>
            <person name="Vollmers J."/>
            <person name="Rivas-Marin E."/>
            <person name="Kohn T."/>
            <person name="Peeters S.H."/>
            <person name="Heuer A."/>
            <person name="Rast P."/>
            <person name="Oberbeckmann S."/>
            <person name="Bunk B."/>
            <person name="Jeske O."/>
            <person name="Meyerdierks A."/>
            <person name="Storesund J.E."/>
            <person name="Kallscheuer N."/>
            <person name="Luecker S."/>
            <person name="Lage O.M."/>
            <person name="Pohl T."/>
            <person name="Merkel B.J."/>
            <person name="Hornburger P."/>
            <person name="Mueller R.-W."/>
            <person name="Bruemmer F."/>
            <person name="Labrenz M."/>
            <person name="Spormann A.M."/>
            <person name="Op den Camp H."/>
            <person name="Overmann J."/>
            <person name="Amann R."/>
            <person name="Jetten M.S.M."/>
            <person name="Mascher T."/>
            <person name="Medema M.H."/>
            <person name="Devos D.P."/>
            <person name="Kaster A.-K."/>
            <person name="Ovreas L."/>
            <person name="Rohde M."/>
            <person name="Galperin M.Y."/>
            <person name="Jogler C."/>
        </authorList>
    </citation>
    <scope>NUCLEOTIDE SEQUENCE [LARGE SCALE GENOMIC DNA]</scope>
    <source>
        <strain evidence="2 3">Pan44</strain>
    </source>
</reference>
<keyword evidence="3" id="KW-1185">Reference proteome</keyword>
<dbReference type="AlphaFoldDB" id="A0A517SDM7"/>
<name>A0A517SDM7_9PLAN</name>
<organism evidence="2 3">
    <name type="scientific">Caulifigura coniformis</name>
    <dbReference type="NCBI Taxonomy" id="2527983"/>
    <lineage>
        <taxon>Bacteria</taxon>
        <taxon>Pseudomonadati</taxon>
        <taxon>Planctomycetota</taxon>
        <taxon>Planctomycetia</taxon>
        <taxon>Planctomycetales</taxon>
        <taxon>Planctomycetaceae</taxon>
        <taxon>Caulifigura</taxon>
    </lineage>
</organism>
<dbReference type="KEGG" id="ccos:Pan44_22620"/>
<dbReference type="Pfam" id="PF07596">
    <property type="entry name" value="SBP_bac_10"/>
    <property type="match status" value="1"/>
</dbReference>
<evidence type="ECO:0000259" key="1">
    <source>
        <dbReference type="Pfam" id="PF07596"/>
    </source>
</evidence>
<dbReference type="InParanoid" id="A0A517SDM7"/>
<gene>
    <name evidence="2" type="ORF">Pan44_22620</name>
</gene>
<sequence length="296" mass="32275">MHNYHDTYNAFPANMMGTADGTVNNGGRLSVYVALLPFLDQGPLFNQIMSSPNQGPTPWTDNATTYPWWRQQMEVLQCPSDIKQNRGLGKVNYGTNRGDRITELENWEPERMRGMFPGRTPIGIRDVLDGTSNTLLVAEFRRSPSYSQDWSDAYGRPQVSVTGLDTNPAVCLAVISSTDPSRFTTPTPAEGYRRGDRWGDARPIFTGFTAVLPPNSPSCVLGTNSEDPSNSIWPASSTHTGGVQALMADGAVRMFSNNIDRGNASAAPPGRTTQRSPYGIWGGLSTRACGETLGEF</sequence>
<dbReference type="OrthoDB" id="241541at2"/>
<dbReference type="InterPro" id="IPR027558">
    <property type="entry name" value="Pre_pil_HX9DG_C"/>
</dbReference>
<dbReference type="InterPro" id="IPR011453">
    <property type="entry name" value="DUF1559"/>
</dbReference>